<dbReference type="Ensembl" id="ENSNGAT00000006661.1">
    <property type="protein sequence ID" value="ENSNGAP00000004223.1"/>
    <property type="gene ID" value="ENSNGAG00000005430.1"/>
</dbReference>
<keyword evidence="5 6" id="KW-0539">Nucleus</keyword>
<dbReference type="GO" id="GO:0001947">
    <property type="term" value="P:heart looping"/>
    <property type="evidence" value="ECO:0007669"/>
    <property type="project" value="Ensembl"/>
</dbReference>
<feature type="DNA-binding region" description="Homeobox" evidence="6">
    <location>
        <begin position="157"/>
        <end position="216"/>
    </location>
</feature>
<dbReference type="PROSITE" id="PS50071">
    <property type="entry name" value="HOMEOBOX_2"/>
    <property type="match status" value="1"/>
</dbReference>
<dbReference type="GeneTree" id="ENSGT00940000154361"/>
<feature type="compositionally biased region" description="Low complexity" evidence="8">
    <location>
        <begin position="1"/>
        <end position="14"/>
    </location>
</feature>
<dbReference type="GO" id="GO:0005634">
    <property type="term" value="C:nucleus"/>
    <property type="evidence" value="ECO:0007669"/>
    <property type="project" value="UniProtKB-SubCell"/>
</dbReference>
<evidence type="ECO:0000259" key="9">
    <source>
        <dbReference type="PROSITE" id="PS50071"/>
    </source>
</evidence>
<keyword evidence="3 6" id="KW-0238">DNA-binding</keyword>
<keyword evidence="2" id="KW-0217">Developmental protein</keyword>
<proteinExistence type="predicted"/>
<dbReference type="GO" id="GO:0007420">
    <property type="term" value="P:brain development"/>
    <property type="evidence" value="ECO:0007669"/>
    <property type="project" value="TreeGrafter"/>
</dbReference>
<feature type="region of interest" description="Disordered" evidence="8">
    <location>
        <begin position="216"/>
        <end position="248"/>
    </location>
</feature>
<evidence type="ECO:0000256" key="5">
    <source>
        <dbReference type="ARBA" id="ARBA00023242"/>
    </source>
</evidence>
<accession>A0A8C6W394</accession>
<evidence type="ECO:0000256" key="3">
    <source>
        <dbReference type="ARBA" id="ARBA00023125"/>
    </source>
</evidence>
<dbReference type="SUPFAM" id="SSF46689">
    <property type="entry name" value="Homeodomain-like"/>
    <property type="match status" value="1"/>
</dbReference>
<dbReference type="AlphaFoldDB" id="A0A8C6W394"/>
<dbReference type="CDD" id="cd00086">
    <property type="entry name" value="homeodomain"/>
    <property type="match status" value="1"/>
</dbReference>
<evidence type="ECO:0000256" key="1">
    <source>
        <dbReference type="ARBA" id="ARBA00004123"/>
    </source>
</evidence>
<feature type="region of interest" description="Disordered" evidence="8">
    <location>
        <begin position="1"/>
        <end position="28"/>
    </location>
</feature>
<evidence type="ECO:0000256" key="6">
    <source>
        <dbReference type="PROSITE-ProRule" id="PRU00108"/>
    </source>
</evidence>
<evidence type="ECO:0000313" key="11">
    <source>
        <dbReference type="Proteomes" id="UP000694381"/>
    </source>
</evidence>
<dbReference type="GO" id="GO:0009880">
    <property type="term" value="P:embryonic pattern specification"/>
    <property type="evidence" value="ECO:0007669"/>
    <property type="project" value="Ensembl"/>
</dbReference>
<dbReference type="InterPro" id="IPR001356">
    <property type="entry name" value="HD"/>
</dbReference>
<evidence type="ECO:0000256" key="7">
    <source>
        <dbReference type="RuleBase" id="RU000682"/>
    </source>
</evidence>
<dbReference type="Pfam" id="PF00046">
    <property type="entry name" value="Homeodomain"/>
    <property type="match status" value="1"/>
</dbReference>
<dbReference type="GO" id="GO:0030903">
    <property type="term" value="P:notochord development"/>
    <property type="evidence" value="ECO:0007669"/>
    <property type="project" value="Ensembl"/>
</dbReference>
<feature type="domain" description="Homeobox" evidence="9">
    <location>
        <begin position="155"/>
        <end position="215"/>
    </location>
</feature>
<dbReference type="Proteomes" id="UP000694381">
    <property type="component" value="Unassembled WGS sequence"/>
</dbReference>
<dbReference type="Gene3D" id="1.10.10.60">
    <property type="entry name" value="Homeodomain-like"/>
    <property type="match status" value="1"/>
</dbReference>
<organism evidence="10 11">
    <name type="scientific">Nannospalax galili</name>
    <name type="common">Northern Israeli blind subterranean mole rat</name>
    <name type="synonym">Spalax galili</name>
    <dbReference type="NCBI Taxonomy" id="1026970"/>
    <lineage>
        <taxon>Eukaryota</taxon>
        <taxon>Metazoa</taxon>
        <taxon>Chordata</taxon>
        <taxon>Craniata</taxon>
        <taxon>Vertebrata</taxon>
        <taxon>Euteleostomi</taxon>
        <taxon>Mammalia</taxon>
        <taxon>Eutheria</taxon>
        <taxon>Euarchontoglires</taxon>
        <taxon>Glires</taxon>
        <taxon>Rodentia</taxon>
        <taxon>Myomorpha</taxon>
        <taxon>Muroidea</taxon>
        <taxon>Spalacidae</taxon>
        <taxon>Spalacinae</taxon>
        <taxon>Nannospalax</taxon>
    </lineage>
</organism>
<dbReference type="GO" id="GO:0000978">
    <property type="term" value="F:RNA polymerase II cis-regulatory region sequence-specific DNA binding"/>
    <property type="evidence" value="ECO:0007669"/>
    <property type="project" value="TreeGrafter"/>
</dbReference>
<gene>
    <name evidence="10" type="primary">Noto</name>
</gene>
<evidence type="ECO:0000256" key="4">
    <source>
        <dbReference type="ARBA" id="ARBA00023155"/>
    </source>
</evidence>
<dbReference type="PANTHER" id="PTHR24339">
    <property type="entry name" value="HOMEOBOX PROTEIN EMX-RELATED"/>
    <property type="match status" value="1"/>
</dbReference>
<keyword evidence="11" id="KW-1185">Reference proteome</keyword>
<evidence type="ECO:0000256" key="2">
    <source>
        <dbReference type="ARBA" id="ARBA00022473"/>
    </source>
</evidence>
<dbReference type="GO" id="GO:0030182">
    <property type="term" value="P:neuron differentiation"/>
    <property type="evidence" value="ECO:0007669"/>
    <property type="project" value="TreeGrafter"/>
</dbReference>
<reference evidence="10" key="1">
    <citation type="submission" date="2025-08" db="UniProtKB">
        <authorList>
            <consortium name="Ensembl"/>
        </authorList>
    </citation>
    <scope>IDENTIFICATION</scope>
</reference>
<dbReference type="GO" id="GO:1902017">
    <property type="term" value="P:regulation of cilium assembly"/>
    <property type="evidence" value="ECO:0007669"/>
    <property type="project" value="Ensembl"/>
</dbReference>
<dbReference type="OMA" id="CPATWLP"/>
<dbReference type="PANTHER" id="PTHR24339:SF68">
    <property type="entry name" value="HOMEOBOX PROTEIN NOTOCHORD"/>
    <property type="match status" value="1"/>
</dbReference>
<reference evidence="10" key="2">
    <citation type="submission" date="2025-09" db="UniProtKB">
        <authorList>
            <consortium name="Ensembl"/>
        </authorList>
    </citation>
    <scope>IDENTIFICATION</scope>
</reference>
<dbReference type="GO" id="GO:0009953">
    <property type="term" value="P:dorsal/ventral pattern formation"/>
    <property type="evidence" value="ECO:0007669"/>
    <property type="project" value="Ensembl"/>
</dbReference>
<evidence type="ECO:0000313" key="10">
    <source>
        <dbReference type="Ensembl" id="ENSNGAP00000004223.1"/>
    </source>
</evidence>
<protein>
    <submittedName>
        <fullName evidence="10">Notochord homeobox</fullName>
    </submittedName>
</protein>
<dbReference type="SMART" id="SM00389">
    <property type="entry name" value="HOX"/>
    <property type="match status" value="1"/>
</dbReference>
<sequence length="248" mass="27515">MPSPASPQAAPPVAEFHPGSSGRSPVSASPVFPRRPALGCLETFSVEAILARPEPPWAAFPPQLSTHAAWSFFCTVPPEVPHPVLPWVCPTTWLPVHLGVRVYPLWPPPCVPRPSVAHLCGPQGFGHTGLEVLHCSGFWSPRDWAPAMDLQDTERHQKRVRTMFTLQQLEELEKVFAKQHNLVGKKRAQLAARLHLTENQVRIWFQNRRVKYQKQQKLKLPASSAMSAPLEEPSSSSNGSIQDEDVGS</sequence>
<dbReference type="InterPro" id="IPR009057">
    <property type="entry name" value="Homeodomain-like_sf"/>
</dbReference>
<dbReference type="GO" id="GO:0000981">
    <property type="term" value="F:DNA-binding transcription factor activity, RNA polymerase II-specific"/>
    <property type="evidence" value="ECO:0007669"/>
    <property type="project" value="TreeGrafter"/>
</dbReference>
<comment type="subcellular location">
    <subcellularLocation>
        <location evidence="1 6 7">Nucleus</location>
    </subcellularLocation>
</comment>
<evidence type="ECO:0000256" key="8">
    <source>
        <dbReference type="SAM" id="MobiDB-lite"/>
    </source>
</evidence>
<dbReference type="GO" id="GO:0044458">
    <property type="term" value="P:motile cilium assembly"/>
    <property type="evidence" value="ECO:0007669"/>
    <property type="project" value="Ensembl"/>
</dbReference>
<keyword evidence="4 6" id="KW-0371">Homeobox</keyword>
<dbReference type="FunFam" id="1.10.10.60:FF:000318">
    <property type="entry name" value="homeobox protein notochord"/>
    <property type="match status" value="1"/>
</dbReference>
<name>A0A8C6W394_NANGA</name>
<dbReference type="InterPro" id="IPR050877">
    <property type="entry name" value="EMX-VAX-Noto_Homeobox_TFs"/>
</dbReference>